<gene>
    <name evidence="3" type="ORF">A3A13_02835</name>
</gene>
<dbReference type="InterPro" id="IPR007391">
    <property type="entry name" value="Vancomycin_resist_VanW"/>
</dbReference>
<evidence type="ECO:0000256" key="1">
    <source>
        <dbReference type="SAM" id="Phobius"/>
    </source>
</evidence>
<accession>A0A1F8GF23</accession>
<dbReference type="Pfam" id="PF04294">
    <property type="entry name" value="VanW"/>
    <property type="match status" value="1"/>
</dbReference>
<feature type="domain" description="YoaR-like putative peptidoglycan binding" evidence="2">
    <location>
        <begin position="62"/>
        <end position="159"/>
    </location>
</feature>
<evidence type="ECO:0000313" key="3">
    <source>
        <dbReference type="EMBL" id="OGN23985.1"/>
    </source>
</evidence>
<dbReference type="InterPro" id="IPR022029">
    <property type="entry name" value="YoaR-like_PG-bd"/>
</dbReference>
<evidence type="ECO:0000313" key="4">
    <source>
        <dbReference type="Proteomes" id="UP000178911"/>
    </source>
</evidence>
<protein>
    <recommendedName>
        <fullName evidence="2">YoaR-like putative peptidoglycan binding domain-containing protein</fullName>
    </recommendedName>
</protein>
<organism evidence="3 4">
    <name type="scientific">Candidatus Yanofskybacteria bacterium RIFCSPLOWO2_01_FULL_43_22</name>
    <dbReference type="NCBI Taxonomy" id="1802695"/>
    <lineage>
        <taxon>Bacteria</taxon>
        <taxon>Candidatus Yanofskyibacteriota</taxon>
    </lineage>
</organism>
<keyword evidence="1" id="KW-1133">Transmembrane helix</keyword>
<feature type="transmembrane region" description="Helical" evidence="1">
    <location>
        <begin position="12"/>
        <end position="35"/>
    </location>
</feature>
<dbReference type="Pfam" id="PF12229">
    <property type="entry name" value="PG_binding_4"/>
    <property type="match status" value="1"/>
</dbReference>
<dbReference type="AlphaFoldDB" id="A0A1F8GF23"/>
<dbReference type="EMBL" id="MGKJ01000014">
    <property type="protein sequence ID" value="OGN23985.1"/>
    <property type="molecule type" value="Genomic_DNA"/>
</dbReference>
<comment type="caution">
    <text evidence="3">The sequence shown here is derived from an EMBL/GenBank/DDBJ whole genome shotgun (WGS) entry which is preliminary data.</text>
</comment>
<proteinExistence type="predicted"/>
<name>A0A1F8GF23_9BACT</name>
<dbReference type="Proteomes" id="UP000178911">
    <property type="component" value="Unassembled WGS sequence"/>
</dbReference>
<reference evidence="3 4" key="1">
    <citation type="journal article" date="2016" name="Nat. Commun.">
        <title>Thousands of microbial genomes shed light on interconnected biogeochemical processes in an aquifer system.</title>
        <authorList>
            <person name="Anantharaman K."/>
            <person name="Brown C.T."/>
            <person name="Hug L.A."/>
            <person name="Sharon I."/>
            <person name="Castelle C.J."/>
            <person name="Probst A.J."/>
            <person name="Thomas B.C."/>
            <person name="Singh A."/>
            <person name="Wilkins M.J."/>
            <person name="Karaoz U."/>
            <person name="Brodie E.L."/>
            <person name="Williams K.H."/>
            <person name="Hubbard S.S."/>
            <person name="Banfield J.F."/>
        </authorList>
    </citation>
    <scope>NUCLEOTIDE SEQUENCE [LARGE SCALE GENOMIC DNA]</scope>
</reference>
<keyword evidence="1" id="KW-0812">Transmembrane</keyword>
<keyword evidence="1" id="KW-0472">Membrane</keyword>
<dbReference type="InterPro" id="IPR052913">
    <property type="entry name" value="Glycopeptide_resist_protein"/>
</dbReference>
<dbReference type="PANTHER" id="PTHR35788:SF1">
    <property type="entry name" value="EXPORTED PROTEIN"/>
    <property type="match status" value="1"/>
</dbReference>
<dbReference type="PANTHER" id="PTHR35788">
    <property type="entry name" value="EXPORTED PROTEIN-RELATED"/>
    <property type="match status" value="1"/>
</dbReference>
<sequence length="388" mass="42950">MPNLSKSFMLFVSRLSIAGVIVLGGFHFGSTFFIANTTEKLEKVEVKNLAEKINGQSVDNLEIYIQNSKMVILSETIKSWLEPYVRNYTGKKDIRISPERVGVYLASIAPLVNIQPVNAKFILVNGKAEEFIPAKNGQNLNLDASKKLIIDAITNGYKDVNLPVEIIEPAITLDKVNELGIITLIGRGESDFKGSPPSRIHNIKIGSAKYNGTILKPGEEFSFNSILGEVDENNGYQPELTIKNGKLVYEYGGGLCQVSTTLFRSAIMAGLPILERKPHSFPVRYYDPQGYDATIYPGVVDLRFKNDTPNHILIQSRIEGSKLIFDIYGSGDGRKVALNGPFQYDQKTNGSMKAYFVRKITSANGSVKEERFDSNYGAPAPLEKNPLE</sequence>
<dbReference type="STRING" id="1802695.A3A13_02835"/>
<evidence type="ECO:0000259" key="2">
    <source>
        <dbReference type="Pfam" id="PF12229"/>
    </source>
</evidence>